<proteinExistence type="predicted"/>
<evidence type="ECO:0000313" key="2">
    <source>
        <dbReference type="EMBL" id="KAJ1143308.1"/>
    </source>
</evidence>
<dbReference type="EMBL" id="JANPWB010000010">
    <property type="protein sequence ID" value="KAJ1143308.1"/>
    <property type="molecule type" value="Genomic_DNA"/>
</dbReference>
<comment type="caution">
    <text evidence="2">The sequence shown here is derived from an EMBL/GenBank/DDBJ whole genome shotgun (WGS) entry which is preliminary data.</text>
</comment>
<name>A0AAV7QY16_PLEWA</name>
<evidence type="ECO:0000256" key="1">
    <source>
        <dbReference type="SAM" id="MobiDB-lite"/>
    </source>
</evidence>
<dbReference type="Proteomes" id="UP001066276">
    <property type="component" value="Chromosome 6"/>
</dbReference>
<reference evidence="2" key="1">
    <citation type="journal article" date="2022" name="bioRxiv">
        <title>Sequencing and chromosome-scale assembly of the giantPleurodeles waltlgenome.</title>
        <authorList>
            <person name="Brown T."/>
            <person name="Elewa A."/>
            <person name="Iarovenko S."/>
            <person name="Subramanian E."/>
            <person name="Araus A.J."/>
            <person name="Petzold A."/>
            <person name="Susuki M."/>
            <person name="Suzuki K.-i.T."/>
            <person name="Hayashi T."/>
            <person name="Toyoda A."/>
            <person name="Oliveira C."/>
            <person name="Osipova E."/>
            <person name="Leigh N.D."/>
            <person name="Simon A."/>
            <person name="Yun M.H."/>
        </authorList>
    </citation>
    <scope>NUCLEOTIDE SEQUENCE</scope>
    <source>
        <strain evidence="2">20211129_DDA</strain>
        <tissue evidence="2">Liver</tissue>
    </source>
</reference>
<organism evidence="2 3">
    <name type="scientific">Pleurodeles waltl</name>
    <name type="common">Iberian ribbed newt</name>
    <dbReference type="NCBI Taxonomy" id="8319"/>
    <lineage>
        <taxon>Eukaryota</taxon>
        <taxon>Metazoa</taxon>
        <taxon>Chordata</taxon>
        <taxon>Craniata</taxon>
        <taxon>Vertebrata</taxon>
        <taxon>Euteleostomi</taxon>
        <taxon>Amphibia</taxon>
        <taxon>Batrachia</taxon>
        <taxon>Caudata</taxon>
        <taxon>Salamandroidea</taxon>
        <taxon>Salamandridae</taxon>
        <taxon>Pleurodelinae</taxon>
        <taxon>Pleurodeles</taxon>
    </lineage>
</organism>
<feature type="region of interest" description="Disordered" evidence="1">
    <location>
        <begin position="115"/>
        <end position="139"/>
    </location>
</feature>
<evidence type="ECO:0000313" key="3">
    <source>
        <dbReference type="Proteomes" id="UP001066276"/>
    </source>
</evidence>
<keyword evidence="3" id="KW-1185">Reference proteome</keyword>
<gene>
    <name evidence="2" type="ORF">NDU88_009618</name>
</gene>
<dbReference type="AlphaFoldDB" id="A0AAV7QY16"/>
<protein>
    <submittedName>
        <fullName evidence="2">Uncharacterized protein</fullName>
    </submittedName>
</protein>
<sequence>MPDGTLTCREELICQQFERFYSDLYSVEEVDPTDIEEYLDSAPVVRLSLVDSATLENDITPTEVLVAIQCLKQRKRQEEESTTNKQEIGKYDAIGSTTMCFPKCTVNVVQKQRRWRSDERSDRGRKKTLRLSAVSQWDD</sequence>
<accession>A0AAV7QY16</accession>